<comment type="caution">
    <text evidence="2">The sequence shown here is derived from an EMBL/GenBank/DDBJ whole genome shotgun (WGS) entry which is preliminary data.</text>
</comment>
<sequence length="424" mass="45367">MLNGCPANTRREVTNRLSQISFHLHQMVRRMWFLPATFSLLAIVTITVAYGVAKFVPDRMPLEMPSDAIRSILTILASSLLTVAVFALSTMVTALSTASQVTTPRAVPLIVEDRTAQTSISVFIGAFLFAILGIIALSAGIYSQAGRLVLFLVTLGMVVLVTVALIRWIGQISAIGRVAETIDKVEAATAKGFHTVDEPPLMGCRPQTGGPKGKAISCATIGYIQHIDLANLQDAAERLDVVVDVMARPGAYVFPGRALALVERELPEEETERLADCFVVGDTRTFDSDPRFGLIVLNEIASRALSPGINDSGTAIDVIGTQVRILADWACLERNGDVLFERLTITPLTVADLMVDAFRPIARDGAGQIEVVLRLLAGLHTLSGIPLLASEARATARDVEARAMTALLAASDRQALASAAAFAH</sequence>
<keyword evidence="3" id="KW-1185">Reference proteome</keyword>
<keyword evidence="1" id="KW-0472">Membrane</keyword>
<organism evidence="2 3">
    <name type="scientific">Devosia nitrariae</name>
    <dbReference type="NCBI Taxonomy" id="2071872"/>
    <lineage>
        <taxon>Bacteria</taxon>
        <taxon>Pseudomonadati</taxon>
        <taxon>Pseudomonadota</taxon>
        <taxon>Alphaproteobacteria</taxon>
        <taxon>Hyphomicrobiales</taxon>
        <taxon>Devosiaceae</taxon>
        <taxon>Devosia</taxon>
    </lineage>
</organism>
<keyword evidence="1" id="KW-1133">Transmembrane helix</keyword>
<evidence type="ECO:0008006" key="4">
    <source>
        <dbReference type="Google" id="ProtNLM"/>
    </source>
</evidence>
<keyword evidence="1" id="KW-0812">Transmembrane</keyword>
<feature type="transmembrane region" description="Helical" evidence="1">
    <location>
        <begin position="32"/>
        <end position="52"/>
    </location>
</feature>
<feature type="transmembrane region" description="Helical" evidence="1">
    <location>
        <begin position="119"/>
        <end position="142"/>
    </location>
</feature>
<evidence type="ECO:0000313" key="3">
    <source>
        <dbReference type="Proteomes" id="UP001156691"/>
    </source>
</evidence>
<gene>
    <name evidence="2" type="ORF">GCM10010862_23100</name>
</gene>
<dbReference type="EMBL" id="BSNS01000011">
    <property type="protein sequence ID" value="GLQ55051.1"/>
    <property type="molecule type" value="Genomic_DNA"/>
</dbReference>
<dbReference type="Proteomes" id="UP001156691">
    <property type="component" value="Unassembled WGS sequence"/>
</dbReference>
<proteinExistence type="predicted"/>
<dbReference type="InterPro" id="IPR018723">
    <property type="entry name" value="DUF2254_membrane"/>
</dbReference>
<feature type="transmembrane region" description="Helical" evidence="1">
    <location>
        <begin position="148"/>
        <end position="169"/>
    </location>
</feature>
<protein>
    <recommendedName>
        <fullName evidence="4">DUF2254 domain-containing protein</fullName>
    </recommendedName>
</protein>
<feature type="transmembrane region" description="Helical" evidence="1">
    <location>
        <begin position="72"/>
        <end position="98"/>
    </location>
</feature>
<dbReference type="Pfam" id="PF10011">
    <property type="entry name" value="DUF2254"/>
    <property type="match status" value="1"/>
</dbReference>
<name>A0ABQ5W5X1_9HYPH</name>
<accession>A0ABQ5W5X1</accession>
<evidence type="ECO:0000313" key="2">
    <source>
        <dbReference type="EMBL" id="GLQ55051.1"/>
    </source>
</evidence>
<reference evidence="3" key="1">
    <citation type="journal article" date="2019" name="Int. J. Syst. Evol. Microbiol.">
        <title>The Global Catalogue of Microorganisms (GCM) 10K type strain sequencing project: providing services to taxonomists for standard genome sequencing and annotation.</title>
        <authorList>
            <consortium name="The Broad Institute Genomics Platform"/>
            <consortium name="The Broad Institute Genome Sequencing Center for Infectious Disease"/>
            <person name="Wu L."/>
            <person name="Ma J."/>
        </authorList>
    </citation>
    <scope>NUCLEOTIDE SEQUENCE [LARGE SCALE GENOMIC DNA]</scope>
    <source>
        <strain evidence="3">NBRC 112416</strain>
    </source>
</reference>
<evidence type="ECO:0000256" key="1">
    <source>
        <dbReference type="SAM" id="Phobius"/>
    </source>
</evidence>